<sequence length="473" mass="54493">MTTKIVANLIESIIENDDEEAIKDVVRLVCLYLCVNEDELSPTSEEDLIYKIQIEVEEVGEEQEEEEEGEGEEEEEDEDEEEEEVIYIEEEEEEQNEIEQELIFIEEEDEEQEGHEKKEQVKEEEDDENNKEDMETKEMLEEGDSAEEGDSVAVEQVAEEGNAAVVEQVTEEVDAPAIEEDEGDSAEGGNSVQKLSEEGGVENGNDSEMDDIFHTAETVDEQIKSTNQSTSTFVAETQFSNQARDQTAVEDDVDFGERQTQTKNAIDELAERLKKVQDKLEQGVSNLQDKCANLEEDNVILEAQIRVLEVQNSELKKQTLLLRLELNEERQHRKKVEYEKTKMTREKDAEIALLKQRIIELTDEKINIKAEHVVHQVTQQWKEKRQKQSASTVLDSMTDAQLHEITQQGRASIEKRKQKEAASQFWKPSMDSVFERQIHELKHKFVLKKNVIEGNKEISKQVDSKQEDSNKRK</sequence>
<gene>
    <name evidence="1" type="ORF">RHMOL_Rhmol05G0243700</name>
</gene>
<name>A0ACC0NST1_RHOML</name>
<evidence type="ECO:0000313" key="1">
    <source>
        <dbReference type="EMBL" id="KAI8556320.1"/>
    </source>
</evidence>
<evidence type="ECO:0000313" key="2">
    <source>
        <dbReference type="Proteomes" id="UP001062846"/>
    </source>
</evidence>
<dbReference type="Proteomes" id="UP001062846">
    <property type="component" value="Chromosome 5"/>
</dbReference>
<accession>A0ACC0NST1</accession>
<protein>
    <submittedName>
        <fullName evidence="1">Uncharacterized protein</fullName>
    </submittedName>
</protein>
<keyword evidence="2" id="KW-1185">Reference proteome</keyword>
<reference evidence="1" key="1">
    <citation type="submission" date="2022-02" db="EMBL/GenBank/DDBJ databases">
        <title>Plant Genome Project.</title>
        <authorList>
            <person name="Zhang R.-G."/>
        </authorList>
    </citation>
    <scope>NUCLEOTIDE SEQUENCE</scope>
    <source>
        <strain evidence="1">AT1</strain>
    </source>
</reference>
<proteinExistence type="predicted"/>
<dbReference type="EMBL" id="CM046392">
    <property type="protein sequence ID" value="KAI8556320.1"/>
    <property type="molecule type" value="Genomic_DNA"/>
</dbReference>
<organism evidence="1 2">
    <name type="scientific">Rhododendron molle</name>
    <name type="common">Chinese azalea</name>
    <name type="synonym">Azalea mollis</name>
    <dbReference type="NCBI Taxonomy" id="49168"/>
    <lineage>
        <taxon>Eukaryota</taxon>
        <taxon>Viridiplantae</taxon>
        <taxon>Streptophyta</taxon>
        <taxon>Embryophyta</taxon>
        <taxon>Tracheophyta</taxon>
        <taxon>Spermatophyta</taxon>
        <taxon>Magnoliopsida</taxon>
        <taxon>eudicotyledons</taxon>
        <taxon>Gunneridae</taxon>
        <taxon>Pentapetalae</taxon>
        <taxon>asterids</taxon>
        <taxon>Ericales</taxon>
        <taxon>Ericaceae</taxon>
        <taxon>Ericoideae</taxon>
        <taxon>Rhodoreae</taxon>
        <taxon>Rhododendron</taxon>
    </lineage>
</organism>
<comment type="caution">
    <text evidence="1">The sequence shown here is derived from an EMBL/GenBank/DDBJ whole genome shotgun (WGS) entry which is preliminary data.</text>
</comment>